<dbReference type="EMBL" id="JAQPOK010000120">
    <property type="protein sequence ID" value="MDJ1180379.1"/>
    <property type="molecule type" value="Genomic_DNA"/>
</dbReference>
<name>A0ABT7BPC0_9CYAN</name>
<dbReference type="RefSeq" id="WP_283763681.1">
    <property type="nucleotide sequence ID" value="NZ_JAQPOK010000120.1"/>
</dbReference>
<gene>
    <name evidence="1" type="ORF">PJF56_16055</name>
</gene>
<evidence type="ECO:0000313" key="2">
    <source>
        <dbReference type="Proteomes" id="UP001231370"/>
    </source>
</evidence>
<evidence type="ECO:0000313" key="1">
    <source>
        <dbReference type="EMBL" id="MDJ1180379.1"/>
    </source>
</evidence>
<dbReference type="Proteomes" id="UP001231370">
    <property type="component" value="Unassembled WGS sequence"/>
</dbReference>
<comment type="caution">
    <text evidence="1">The sequence shown here is derived from an EMBL/GenBank/DDBJ whole genome shotgun (WGS) entry which is preliminary data.</text>
</comment>
<reference evidence="1 2" key="1">
    <citation type="submission" date="2023-01" db="EMBL/GenBank/DDBJ databases">
        <title>Novel diversity within Roseofilum (Cyanobacteria; Desertifilaceae) from marine benthic mats with descriptions of four novel species.</title>
        <authorList>
            <person name="Wang Y."/>
            <person name="Berthold D.E."/>
            <person name="Hu J."/>
            <person name="Lefler F.W."/>
            <person name="Laughinghouse H.D. IV."/>
        </authorList>
    </citation>
    <scope>NUCLEOTIDE SEQUENCE [LARGE SCALE GENOMIC DNA]</scope>
    <source>
        <strain evidence="1 2">BLCC-M91</strain>
    </source>
</reference>
<protein>
    <submittedName>
        <fullName evidence="1">Uncharacterized protein</fullName>
    </submittedName>
</protein>
<organism evidence="1 2">
    <name type="scientific">Roseofilum halophilum BLCC-M91</name>
    <dbReference type="NCBI Taxonomy" id="3022259"/>
    <lineage>
        <taxon>Bacteria</taxon>
        <taxon>Bacillati</taxon>
        <taxon>Cyanobacteriota</taxon>
        <taxon>Cyanophyceae</taxon>
        <taxon>Desertifilales</taxon>
        <taxon>Desertifilaceae</taxon>
        <taxon>Roseofilum</taxon>
        <taxon>Roseofilum halophilum</taxon>
    </lineage>
</organism>
<accession>A0ABT7BPC0</accession>
<proteinExistence type="predicted"/>
<keyword evidence="2" id="KW-1185">Reference proteome</keyword>
<sequence length="344" mass="37924">MANNLLIVFGGTTENTVVFPSNDSQLNSSGLFSHEELDSNHVDVLQINLLTVEPSVSFRANQHSPLGELNGAWLTAKPKGISRALKSSLTGKYSDPSLDSIAKFIEDANWSQYNYTENSDARGMTVTVFNQFSRSSKDLITNFLNNSGKDYDSVLMLAHSRGCGLTLQSLSQNDVNSTSDLNNLELSSDVLTDKLKRVVLLDPVSKNANNANDIIPPANAKVVAKLSQTNKEIHIVSKAKSTSKGISTDYGSYVDVLVGAKNGSSNGLDFRNIYVHIAEIAHEGMLSEKLRGNFKKYLNIIVDQPWMQTYFNDREVSAMNVGELSPLIEVEDRRTAFEHCIRQK</sequence>